<accession>A0A561STD6</accession>
<feature type="region of interest" description="Disordered" evidence="1">
    <location>
        <begin position="28"/>
        <end position="72"/>
    </location>
</feature>
<sequence>MLFLIAFVGAAIIALVLWKAMNSGAVEFPQPQRRGPVVGPSRAPRVSGPDDDPDFLRQLDEKVRRRDEPPGA</sequence>
<dbReference type="AlphaFoldDB" id="A0A561STD6"/>
<protein>
    <submittedName>
        <fullName evidence="2">Uncharacterized protein</fullName>
    </submittedName>
</protein>
<keyword evidence="3" id="KW-1185">Reference proteome</keyword>
<evidence type="ECO:0000256" key="1">
    <source>
        <dbReference type="SAM" id="MobiDB-lite"/>
    </source>
</evidence>
<name>A0A561STD6_9PSEU</name>
<dbReference type="Proteomes" id="UP000321261">
    <property type="component" value="Unassembled WGS sequence"/>
</dbReference>
<evidence type="ECO:0000313" key="3">
    <source>
        <dbReference type="Proteomes" id="UP000321261"/>
    </source>
</evidence>
<dbReference type="RefSeq" id="WP_147257190.1">
    <property type="nucleotide sequence ID" value="NZ_VIWU01000001.1"/>
</dbReference>
<gene>
    <name evidence="2" type="ORF">FHX44_114045</name>
</gene>
<feature type="compositionally biased region" description="Basic and acidic residues" evidence="1">
    <location>
        <begin position="54"/>
        <end position="72"/>
    </location>
</feature>
<evidence type="ECO:0000313" key="2">
    <source>
        <dbReference type="EMBL" id="TWF78126.1"/>
    </source>
</evidence>
<comment type="caution">
    <text evidence="2">The sequence shown here is derived from an EMBL/GenBank/DDBJ whole genome shotgun (WGS) entry which is preliminary data.</text>
</comment>
<dbReference type="EMBL" id="VIWU01000001">
    <property type="protein sequence ID" value="TWF78126.1"/>
    <property type="molecule type" value="Genomic_DNA"/>
</dbReference>
<reference evidence="2 3" key="1">
    <citation type="submission" date="2019-06" db="EMBL/GenBank/DDBJ databases">
        <title>Sequencing the genomes of 1000 actinobacteria strains.</title>
        <authorList>
            <person name="Klenk H.-P."/>
        </authorList>
    </citation>
    <scope>NUCLEOTIDE SEQUENCE [LARGE SCALE GENOMIC DNA]</scope>
    <source>
        <strain evidence="2 3">DSM 45671</strain>
    </source>
</reference>
<proteinExistence type="predicted"/>
<organism evidence="2 3">
    <name type="scientific">Pseudonocardia hierapolitana</name>
    <dbReference type="NCBI Taxonomy" id="1128676"/>
    <lineage>
        <taxon>Bacteria</taxon>
        <taxon>Bacillati</taxon>
        <taxon>Actinomycetota</taxon>
        <taxon>Actinomycetes</taxon>
        <taxon>Pseudonocardiales</taxon>
        <taxon>Pseudonocardiaceae</taxon>
        <taxon>Pseudonocardia</taxon>
    </lineage>
</organism>
<dbReference type="OrthoDB" id="3578910at2"/>